<feature type="transmembrane region" description="Helical" evidence="12">
    <location>
        <begin position="198"/>
        <end position="218"/>
    </location>
</feature>
<dbReference type="Proteomes" id="UP000254209">
    <property type="component" value="Unassembled WGS sequence"/>
</dbReference>
<proteinExistence type="inferred from homology"/>
<evidence type="ECO:0000256" key="9">
    <source>
        <dbReference type="ARBA" id="ARBA00022692"/>
    </source>
</evidence>
<dbReference type="GO" id="GO:0043190">
    <property type="term" value="C:ATP-binding cassette (ABC) transporter complex"/>
    <property type="evidence" value="ECO:0007669"/>
    <property type="project" value="InterPro"/>
</dbReference>
<dbReference type="RefSeq" id="WP_377896431.1">
    <property type="nucleotide sequence ID" value="NZ_CP091519.2"/>
</dbReference>
<dbReference type="InterPro" id="IPR030802">
    <property type="entry name" value="Permease_MalE"/>
</dbReference>
<dbReference type="PANTHER" id="PTHR30188">
    <property type="entry name" value="ABC TRANSPORTER PERMEASE PROTEIN-RELATED"/>
    <property type="match status" value="1"/>
</dbReference>
<evidence type="ECO:0000313" key="13">
    <source>
        <dbReference type="EMBL" id="SSY79642.1"/>
    </source>
</evidence>
<evidence type="ECO:0000256" key="11">
    <source>
        <dbReference type="ARBA" id="ARBA00023136"/>
    </source>
</evidence>
<comment type="subunit">
    <text evidence="4">The complex is composed of two ATP-binding proteins (MlaF), two transmembrane proteins (MlaE), two cytoplasmic solute-binding proteins (MlaB) and six periplasmic solute-binding proteins (MlaD).</text>
</comment>
<dbReference type="NCBIfam" id="NF033619">
    <property type="entry name" value="perm_MlaE_1"/>
    <property type="match status" value="1"/>
</dbReference>
<keyword evidence="14" id="KW-1185">Reference proteome</keyword>
<dbReference type="InterPro" id="IPR053408">
    <property type="entry name" value="MlaE_Permease"/>
</dbReference>
<evidence type="ECO:0000256" key="5">
    <source>
        <dbReference type="ARBA" id="ARBA00020857"/>
    </source>
</evidence>
<keyword evidence="6" id="KW-0813">Transport</keyword>
<evidence type="ECO:0000256" key="10">
    <source>
        <dbReference type="ARBA" id="ARBA00022989"/>
    </source>
</evidence>
<dbReference type="NCBIfam" id="TIGR00056">
    <property type="entry name" value="MlaE family lipid ABC transporter permease subunit"/>
    <property type="match status" value="1"/>
</dbReference>
<evidence type="ECO:0000256" key="3">
    <source>
        <dbReference type="ARBA" id="ARBA00007556"/>
    </source>
</evidence>
<evidence type="ECO:0000256" key="4">
    <source>
        <dbReference type="ARBA" id="ARBA00011380"/>
    </source>
</evidence>
<dbReference type="InterPro" id="IPR003453">
    <property type="entry name" value="ABC_MlaE_roteobac"/>
</dbReference>
<dbReference type="Pfam" id="PF02405">
    <property type="entry name" value="MlaE"/>
    <property type="match status" value="1"/>
</dbReference>
<evidence type="ECO:0000256" key="6">
    <source>
        <dbReference type="ARBA" id="ARBA00022448"/>
    </source>
</evidence>
<keyword evidence="7" id="KW-1003">Cell membrane</keyword>
<organism evidence="13 14">
    <name type="scientific">Alysiella crassa</name>
    <dbReference type="NCBI Taxonomy" id="153491"/>
    <lineage>
        <taxon>Bacteria</taxon>
        <taxon>Pseudomonadati</taxon>
        <taxon>Pseudomonadota</taxon>
        <taxon>Betaproteobacteria</taxon>
        <taxon>Neisseriales</taxon>
        <taxon>Neisseriaceae</taxon>
        <taxon>Alysiella</taxon>
    </lineage>
</organism>
<feature type="transmembrane region" description="Helical" evidence="12">
    <location>
        <begin position="12"/>
        <end position="36"/>
    </location>
</feature>
<dbReference type="STRING" id="1120980.GCA_000745955_01290"/>
<reference evidence="13 14" key="1">
    <citation type="submission" date="2018-06" db="EMBL/GenBank/DDBJ databases">
        <authorList>
            <consortium name="Pathogen Informatics"/>
            <person name="Doyle S."/>
        </authorList>
    </citation>
    <scope>NUCLEOTIDE SEQUENCE [LARGE SCALE GENOMIC DNA]</scope>
    <source>
        <strain evidence="13 14">NCTC10283</strain>
    </source>
</reference>
<evidence type="ECO:0000313" key="14">
    <source>
        <dbReference type="Proteomes" id="UP000254209"/>
    </source>
</evidence>
<keyword evidence="11 12" id="KW-0472">Membrane</keyword>
<accession>A0A376BRK8</accession>
<evidence type="ECO:0000256" key="2">
    <source>
        <dbReference type="ARBA" id="ARBA00004429"/>
    </source>
</evidence>
<feature type="transmembrane region" description="Helical" evidence="12">
    <location>
        <begin position="48"/>
        <end position="71"/>
    </location>
</feature>
<keyword evidence="10 12" id="KW-1133">Transmembrane helix</keyword>
<keyword evidence="8 12" id="KW-0997">Cell inner membrane</keyword>
<evidence type="ECO:0000256" key="12">
    <source>
        <dbReference type="RuleBase" id="RU362044"/>
    </source>
</evidence>
<comment type="subcellular location">
    <subcellularLocation>
        <location evidence="2 12">Cell inner membrane</location>
        <topology evidence="2 12">Multi-pass membrane protein</topology>
    </subcellularLocation>
</comment>
<feature type="transmembrane region" description="Helical" evidence="12">
    <location>
        <begin position="238"/>
        <end position="257"/>
    </location>
</feature>
<gene>
    <name evidence="13" type="primary">mlaE</name>
    <name evidence="13" type="ORF">NCTC10283_01424</name>
</gene>
<comment type="function">
    <text evidence="1">Part of the ABC transporter complex MlaFEDB, which is involved in a phospholipid transport pathway that maintains lipid asymmetry in the outer membrane by retrograde trafficking of phospholipids from the outer membrane to the inner membrane. Probably responsible for the translocation of the substrate across the membrane.</text>
</comment>
<sequence length="259" mass="28083">MIKFIQNIGKKTLAFIRILGANVLFLLKIFALLPQVVLRPRLMVRQMYFSGVLSVLIIAVSGLFVGMVLGLQGYTQLAKFKSADVLGFMVAAALLRELGPVLAAILFASSAGGAMTSEIGLMKTTEQLEAMNVMAINPVARVVAPRFWAGVLSMPLLASIFNVSGIWGGYLVGVEWLGLDAGVFWSHMQKSMTFQYDVLNGLIKSFIFGMAVSLIAVYQGFHCRPTAEGILRASTRTVVSSALTVLALDFILTAFMFTE</sequence>
<dbReference type="EMBL" id="UFSO01000003">
    <property type="protein sequence ID" value="SSY79642.1"/>
    <property type="molecule type" value="Genomic_DNA"/>
</dbReference>
<comment type="similarity">
    <text evidence="3 12">Belongs to the MlaE permease family.</text>
</comment>
<dbReference type="PANTHER" id="PTHR30188:SF4">
    <property type="entry name" value="PROTEIN TRIGALACTOSYLDIACYLGLYCEROL 1, CHLOROPLASTIC"/>
    <property type="match status" value="1"/>
</dbReference>
<protein>
    <recommendedName>
        <fullName evidence="5">Intermembrane phospholipid transport system permease protein MlaE</fullName>
    </recommendedName>
</protein>
<evidence type="ECO:0000256" key="1">
    <source>
        <dbReference type="ARBA" id="ARBA00002460"/>
    </source>
</evidence>
<dbReference type="AlphaFoldDB" id="A0A376BRK8"/>
<dbReference type="GO" id="GO:0005548">
    <property type="term" value="F:phospholipid transporter activity"/>
    <property type="evidence" value="ECO:0007669"/>
    <property type="project" value="TreeGrafter"/>
</dbReference>
<name>A0A376BRK8_9NEIS</name>
<feature type="transmembrane region" description="Helical" evidence="12">
    <location>
        <begin position="167"/>
        <end position="186"/>
    </location>
</feature>
<keyword evidence="9 12" id="KW-0812">Transmembrane</keyword>
<evidence type="ECO:0000256" key="8">
    <source>
        <dbReference type="ARBA" id="ARBA00022519"/>
    </source>
</evidence>
<evidence type="ECO:0000256" key="7">
    <source>
        <dbReference type="ARBA" id="ARBA00022475"/>
    </source>
</evidence>